<reference evidence="1" key="2">
    <citation type="submission" date="2020-11" db="EMBL/GenBank/DDBJ databases">
        <authorList>
            <person name="McCartney M.A."/>
            <person name="Auch B."/>
            <person name="Kono T."/>
            <person name="Mallez S."/>
            <person name="Becker A."/>
            <person name="Gohl D.M."/>
            <person name="Silverstein K.A.T."/>
            <person name="Koren S."/>
            <person name="Bechman K.B."/>
            <person name="Herman A."/>
            <person name="Abrahante J.E."/>
            <person name="Garbe J."/>
        </authorList>
    </citation>
    <scope>NUCLEOTIDE SEQUENCE</scope>
    <source>
        <strain evidence="1">Duluth1</strain>
        <tissue evidence="1">Whole animal</tissue>
    </source>
</reference>
<dbReference type="AlphaFoldDB" id="A0A9D4GTV2"/>
<proteinExistence type="predicted"/>
<accession>A0A9D4GTV2</accession>
<dbReference type="Proteomes" id="UP000828390">
    <property type="component" value="Unassembled WGS sequence"/>
</dbReference>
<comment type="caution">
    <text evidence="1">The sequence shown here is derived from an EMBL/GenBank/DDBJ whole genome shotgun (WGS) entry which is preliminary data.</text>
</comment>
<reference evidence="1" key="1">
    <citation type="journal article" date="2019" name="bioRxiv">
        <title>The Genome of the Zebra Mussel, Dreissena polymorpha: A Resource for Invasive Species Research.</title>
        <authorList>
            <person name="McCartney M.A."/>
            <person name="Auch B."/>
            <person name="Kono T."/>
            <person name="Mallez S."/>
            <person name="Zhang Y."/>
            <person name="Obille A."/>
            <person name="Becker A."/>
            <person name="Abrahante J.E."/>
            <person name="Garbe J."/>
            <person name="Badalamenti J.P."/>
            <person name="Herman A."/>
            <person name="Mangelson H."/>
            <person name="Liachko I."/>
            <person name="Sullivan S."/>
            <person name="Sone E.D."/>
            <person name="Koren S."/>
            <person name="Silverstein K.A.T."/>
            <person name="Beckman K.B."/>
            <person name="Gohl D.M."/>
        </authorList>
    </citation>
    <scope>NUCLEOTIDE SEQUENCE</scope>
    <source>
        <strain evidence="1">Duluth1</strain>
        <tissue evidence="1">Whole animal</tissue>
    </source>
</reference>
<name>A0A9D4GTV2_DREPO</name>
<dbReference type="EMBL" id="JAIWYP010000005">
    <property type="protein sequence ID" value="KAH3822955.1"/>
    <property type="molecule type" value="Genomic_DNA"/>
</dbReference>
<organism evidence="1 2">
    <name type="scientific">Dreissena polymorpha</name>
    <name type="common">Zebra mussel</name>
    <name type="synonym">Mytilus polymorpha</name>
    <dbReference type="NCBI Taxonomy" id="45954"/>
    <lineage>
        <taxon>Eukaryota</taxon>
        <taxon>Metazoa</taxon>
        <taxon>Spiralia</taxon>
        <taxon>Lophotrochozoa</taxon>
        <taxon>Mollusca</taxon>
        <taxon>Bivalvia</taxon>
        <taxon>Autobranchia</taxon>
        <taxon>Heteroconchia</taxon>
        <taxon>Euheterodonta</taxon>
        <taxon>Imparidentia</taxon>
        <taxon>Neoheterodontei</taxon>
        <taxon>Myida</taxon>
        <taxon>Dreissenoidea</taxon>
        <taxon>Dreissenidae</taxon>
        <taxon>Dreissena</taxon>
    </lineage>
</organism>
<evidence type="ECO:0000313" key="1">
    <source>
        <dbReference type="EMBL" id="KAH3822955.1"/>
    </source>
</evidence>
<gene>
    <name evidence="1" type="ORF">DPMN_124749</name>
</gene>
<keyword evidence="2" id="KW-1185">Reference proteome</keyword>
<sequence>MSGGTFVRSMGPTSEQVVPLPLPVGATYVPPSVEETVVREVLGPWMSLLAEPLSVTPTGAAVLLDLSTTPTPTRTSFLATRPTQTRSMTSILNQIIEMQKTNLREQEKLRRQVEFLTRGYALLLLEMASMKDLMSSIVMGLYNNAATSTIQPTVAQATIE</sequence>
<evidence type="ECO:0000313" key="2">
    <source>
        <dbReference type="Proteomes" id="UP000828390"/>
    </source>
</evidence>
<protein>
    <submittedName>
        <fullName evidence="1">Uncharacterized protein</fullName>
    </submittedName>
</protein>